<dbReference type="KEGG" id="qsa:O6P43_010808"/>
<dbReference type="GO" id="GO:0004650">
    <property type="term" value="F:polygalacturonase activity"/>
    <property type="evidence" value="ECO:0007669"/>
    <property type="project" value="InterPro"/>
</dbReference>
<dbReference type="SUPFAM" id="SSF51126">
    <property type="entry name" value="Pectin lyase-like"/>
    <property type="match status" value="1"/>
</dbReference>
<keyword evidence="5 9" id="KW-0378">Hydrolase</keyword>
<keyword evidence="4" id="KW-0964">Secreted</keyword>
<comment type="similarity">
    <text evidence="2 9">Belongs to the glycosyl hydrolase 28 family.</text>
</comment>
<dbReference type="AlphaFoldDB" id="A0AAD7VET1"/>
<protein>
    <submittedName>
        <fullName evidence="11">Pectin lyase-like superfamily protein</fullName>
    </submittedName>
</protein>
<keyword evidence="7" id="KW-0961">Cell wall biogenesis/degradation</keyword>
<keyword evidence="6 9" id="KW-0326">Glycosidase</keyword>
<dbReference type="PANTHER" id="PTHR31375">
    <property type="match status" value="1"/>
</dbReference>
<dbReference type="InterPro" id="IPR012334">
    <property type="entry name" value="Pectin_lyas_fold"/>
</dbReference>
<reference evidence="11" key="1">
    <citation type="journal article" date="2023" name="Science">
        <title>Elucidation of the pathway for biosynthesis of saponin adjuvants from the soapbark tree.</title>
        <authorList>
            <person name="Reed J."/>
            <person name="Orme A."/>
            <person name="El-Demerdash A."/>
            <person name="Owen C."/>
            <person name="Martin L.B.B."/>
            <person name="Misra R.C."/>
            <person name="Kikuchi S."/>
            <person name="Rejzek M."/>
            <person name="Martin A.C."/>
            <person name="Harkess A."/>
            <person name="Leebens-Mack J."/>
            <person name="Louveau T."/>
            <person name="Stephenson M.J."/>
            <person name="Osbourn A."/>
        </authorList>
    </citation>
    <scope>NUCLEOTIDE SEQUENCE</scope>
    <source>
        <strain evidence="11">S10</strain>
    </source>
</reference>
<evidence type="ECO:0000313" key="12">
    <source>
        <dbReference type="Proteomes" id="UP001163823"/>
    </source>
</evidence>
<dbReference type="GO" id="GO:0005975">
    <property type="term" value="P:carbohydrate metabolic process"/>
    <property type="evidence" value="ECO:0007669"/>
    <property type="project" value="InterPro"/>
</dbReference>
<evidence type="ECO:0000256" key="8">
    <source>
        <dbReference type="PROSITE-ProRule" id="PRU10052"/>
    </source>
</evidence>
<keyword evidence="10" id="KW-0732">Signal</keyword>
<evidence type="ECO:0000256" key="1">
    <source>
        <dbReference type="ARBA" id="ARBA00004191"/>
    </source>
</evidence>
<feature type="signal peptide" evidence="10">
    <location>
        <begin position="1"/>
        <end position="32"/>
    </location>
</feature>
<evidence type="ECO:0000256" key="3">
    <source>
        <dbReference type="ARBA" id="ARBA00022512"/>
    </source>
</evidence>
<feature type="active site" evidence="8">
    <location>
        <position position="267"/>
    </location>
</feature>
<dbReference type="PROSITE" id="PS51257">
    <property type="entry name" value="PROKAR_LIPOPROTEIN"/>
    <property type="match status" value="1"/>
</dbReference>
<dbReference type="Gene3D" id="2.160.20.10">
    <property type="entry name" value="Single-stranded right-handed beta-helix, Pectin lyase-like"/>
    <property type="match status" value="1"/>
</dbReference>
<dbReference type="Pfam" id="PF00295">
    <property type="entry name" value="Glyco_hydro_28"/>
    <property type="match status" value="1"/>
</dbReference>
<comment type="caution">
    <text evidence="11">The sequence shown here is derived from an EMBL/GenBank/DDBJ whole genome shotgun (WGS) entry which is preliminary data.</text>
</comment>
<keyword evidence="11" id="KW-0456">Lyase</keyword>
<accession>A0AAD7VET1</accession>
<evidence type="ECO:0000256" key="2">
    <source>
        <dbReference type="ARBA" id="ARBA00008834"/>
    </source>
</evidence>
<dbReference type="FunFam" id="2.160.20.10:FF:000004">
    <property type="entry name" value="Pectin lyase-like superfamily protein"/>
    <property type="match status" value="1"/>
</dbReference>
<comment type="subcellular location">
    <subcellularLocation>
        <location evidence="1">Secreted</location>
        <location evidence="1">Cell wall</location>
    </subcellularLocation>
</comment>
<evidence type="ECO:0000256" key="5">
    <source>
        <dbReference type="ARBA" id="ARBA00022801"/>
    </source>
</evidence>
<dbReference type="EMBL" id="JARAOO010000004">
    <property type="protein sequence ID" value="KAJ7972999.1"/>
    <property type="molecule type" value="Genomic_DNA"/>
</dbReference>
<sequence>MATGRMLEGRAITVTFLGLALLSCMAVGASRGHFHVGGARRGLADTGPAVVDVTTFGAKADDKTDNVEAFMQGWIAACRNASGPSKLVIPQGTFVVGPMVFQGPCSQQPMIVEVHGTVKATTDVSEYTSAEWISFEGVDGLVLTGRGIFDGQGSSVWAYNDCKNNVKCAPLPASLKFTKVTNAIVEGITSLNSKQFHIHLIGCNNFTANNINITAPGDSPNTDGIHTSGSSLVNIINSVIGTGDDCVSIGQGSTQITITNVTCGPGHGISVGSLGKWPDEQSVVGVAVKNCTLTNTTNGARIKTWIGRKPGEAKNIVYEDIIMNNVKNPIIIDQSYGGGKNKPSKSVWKISDVHFRNIRGTSTTNVAISLACSTLNPCEGVEIKDIDLAFSGANRQNANILSSCSNAKATFAGRLSLPPPIRGGLRKILRRRAEKKQSAIIVVEGNKAITDKKALATQWKSVLDVVGQENEVLVLTLLYGNAPVPSSYAELCSVEQREGINHPHIKFLHHEITRSRKTYIDIFRPFYLRCRSYGVKFEAKIAAGFTPKDIIMEEMNNTKATWIIMDRYVSLIVDKYGLTKPMELKVELLGFLHITDHIKNSSLWPKKKSSLTKLVIVLDANFI</sequence>
<dbReference type="SMART" id="SM00710">
    <property type="entry name" value="PbH1"/>
    <property type="match status" value="5"/>
</dbReference>
<feature type="chain" id="PRO_5041994003" evidence="10">
    <location>
        <begin position="33"/>
        <end position="623"/>
    </location>
</feature>
<evidence type="ECO:0000313" key="11">
    <source>
        <dbReference type="EMBL" id="KAJ7972999.1"/>
    </source>
</evidence>
<organism evidence="11 12">
    <name type="scientific">Quillaja saponaria</name>
    <name type="common">Soap bark tree</name>
    <dbReference type="NCBI Taxonomy" id="32244"/>
    <lineage>
        <taxon>Eukaryota</taxon>
        <taxon>Viridiplantae</taxon>
        <taxon>Streptophyta</taxon>
        <taxon>Embryophyta</taxon>
        <taxon>Tracheophyta</taxon>
        <taxon>Spermatophyta</taxon>
        <taxon>Magnoliopsida</taxon>
        <taxon>eudicotyledons</taxon>
        <taxon>Gunneridae</taxon>
        <taxon>Pentapetalae</taxon>
        <taxon>rosids</taxon>
        <taxon>fabids</taxon>
        <taxon>Fabales</taxon>
        <taxon>Quillajaceae</taxon>
        <taxon>Quillaja</taxon>
    </lineage>
</organism>
<dbReference type="PROSITE" id="PS00502">
    <property type="entry name" value="POLYGALACTURONASE"/>
    <property type="match status" value="1"/>
</dbReference>
<evidence type="ECO:0000256" key="6">
    <source>
        <dbReference type="ARBA" id="ARBA00023295"/>
    </source>
</evidence>
<evidence type="ECO:0000256" key="10">
    <source>
        <dbReference type="SAM" id="SignalP"/>
    </source>
</evidence>
<gene>
    <name evidence="11" type="ORF">O6P43_010808</name>
</gene>
<keyword evidence="3" id="KW-0134">Cell wall</keyword>
<evidence type="ECO:0000256" key="9">
    <source>
        <dbReference type="RuleBase" id="RU361169"/>
    </source>
</evidence>
<dbReference type="GO" id="GO:0071555">
    <property type="term" value="P:cell wall organization"/>
    <property type="evidence" value="ECO:0007669"/>
    <property type="project" value="UniProtKB-KW"/>
</dbReference>
<keyword evidence="12" id="KW-1185">Reference proteome</keyword>
<evidence type="ECO:0000256" key="4">
    <source>
        <dbReference type="ARBA" id="ARBA00022525"/>
    </source>
</evidence>
<dbReference type="Proteomes" id="UP001163823">
    <property type="component" value="Chromosome 4"/>
</dbReference>
<dbReference type="InterPro" id="IPR006626">
    <property type="entry name" value="PbH1"/>
</dbReference>
<proteinExistence type="inferred from homology"/>
<name>A0AAD7VET1_QUISA</name>
<dbReference type="GO" id="GO:0016829">
    <property type="term" value="F:lyase activity"/>
    <property type="evidence" value="ECO:0007669"/>
    <property type="project" value="UniProtKB-KW"/>
</dbReference>
<dbReference type="InterPro" id="IPR000743">
    <property type="entry name" value="Glyco_hydro_28"/>
</dbReference>
<evidence type="ECO:0000256" key="7">
    <source>
        <dbReference type="ARBA" id="ARBA00023316"/>
    </source>
</evidence>
<dbReference type="InterPro" id="IPR011050">
    <property type="entry name" value="Pectin_lyase_fold/virulence"/>
</dbReference>